<dbReference type="PANTHER" id="PTHR38011:SF7">
    <property type="entry name" value="2,5-DIAMINO-6-RIBOSYLAMINO-4(3H)-PYRIMIDINONE 5'-PHOSPHATE REDUCTASE"/>
    <property type="match status" value="1"/>
</dbReference>
<dbReference type="GO" id="GO:0008835">
    <property type="term" value="F:diaminohydroxyphosphoribosylaminopyrimidine deaminase activity"/>
    <property type="evidence" value="ECO:0007669"/>
    <property type="project" value="UniProtKB-EC"/>
</dbReference>
<evidence type="ECO:0000256" key="3">
    <source>
        <dbReference type="ARBA" id="ARBA00004910"/>
    </source>
</evidence>
<dbReference type="Gene3D" id="3.40.430.10">
    <property type="entry name" value="Dihydrofolate Reductase, subunit A"/>
    <property type="match status" value="1"/>
</dbReference>
<dbReference type="InterPro" id="IPR004794">
    <property type="entry name" value="Eubact_RibD"/>
</dbReference>
<keyword evidence="6 12" id="KW-0378">Hydrolase</keyword>
<evidence type="ECO:0000256" key="9">
    <source>
        <dbReference type="ARBA" id="ARBA00023002"/>
    </source>
</evidence>
<keyword evidence="5" id="KW-0479">Metal-binding</keyword>
<dbReference type="PIRSF" id="PIRSF006769">
    <property type="entry name" value="RibD"/>
    <property type="match status" value="1"/>
</dbReference>
<evidence type="ECO:0000256" key="8">
    <source>
        <dbReference type="ARBA" id="ARBA00022857"/>
    </source>
</evidence>
<dbReference type="EC" id="3.5.4.26" evidence="12"/>
<keyword evidence="9 12" id="KW-0560">Oxidoreductase</keyword>
<organism evidence="12">
    <name type="scientific">hydrothermal vent metagenome</name>
    <dbReference type="NCBI Taxonomy" id="652676"/>
    <lineage>
        <taxon>unclassified sequences</taxon>
        <taxon>metagenomes</taxon>
        <taxon>ecological metagenomes</taxon>
    </lineage>
</organism>
<dbReference type="Gene3D" id="3.40.140.10">
    <property type="entry name" value="Cytidine Deaminase, domain 2"/>
    <property type="match status" value="1"/>
</dbReference>
<dbReference type="EMBL" id="UOGG01000225">
    <property type="protein sequence ID" value="VAX32864.1"/>
    <property type="molecule type" value="Genomic_DNA"/>
</dbReference>
<evidence type="ECO:0000256" key="7">
    <source>
        <dbReference type="ARBA" id="ARBA00022833"/>
    </source>
</evidence>
<comment type="cofactor">
    <cofactor evidence="1">
        <name>Zn(2+)</name>
        <dbReference type="ChEBI" id="CHEBI:29105"/>
    </cofactor>
</comment>
<evidence type="ECO:0000313" key="12">
    <source>
        <dbReference type="EMBL" id="VAX32864.1"/>
    </source>
</evidence>
<dbReference type="GO" id="GO:0050661">
    <property type="term" value="F:NADP binding"/>
    <property type="evidence" value="ECO:0007669"/>
    <property type="project" value="InterPro"/>
</dbReference>
<dbReference type="InterPro" id="IPR002125">
    <property type="entry name" value="CMP_dCMP_dom"/>
</dbReference>
<keyword evidence="10" id="KW-0511">Multifunctional enzyme</keyword>
<gene>
    <name evidence="12" type="ORF">MNBD_NITROSPINAE05-635</name>
</gene>
<dbReference type="InterPro" id="IPR002734">
    <property type="entry name" value="RibDG_C"/>
</dbReference>
<dbReference type="CDD" id="cd01284">
    <property type="entry name" value="Riboflavin_deaminase-reductase"/>
    <property type="match status" value="1"/>
</dbReference>
<dbReference type="PROSITE" id="PS00903">
    <property type="entry name" value="CYT_DCMP_DEAMINASES_1"/>
    <property type="match status" value="1"/>
</dbReference>
<evidence type="ECO:0000259" key="11">
    <source>
        <dbReference type="PROSITE" id="PS51747"/>
    </source>
</evidence>
<feature type="domain" description="CMP/dCMP-type deaminase" evidence="11">
    <location>
        <begin position="1"/>
        <end position="105"/>
    </location>
</feature>
<sequence length="355" mass="38278">MELALKGQGRTSPNPMVGAVLVKNGLVVGEGYHRKAGLPHAETEALRRAGNKARGADLYVNLEPCCHFGKTPPCTDAIISAGVKKVIVGMRDPNRLVSGKGFRQLKKNGVQVVTGVLRKECERLNEVFIKFVRTGYPFVLLKTAISLDGKIATGSGESQWITGAKAREKVHRIRNEVDAIVAGAGTIVKDNPFLTTRLKQKSAVVKHPVRVILDNEFIVPLKSNVFRNADKERVLYATSKGLPASRRKELTRRGVDILVLKEKKGKVDLQGLMRALGELDITSVLIEGGGEVNASALEAGLVDKVLFFIAPILIGGKDAPGPLGGKGIGHLKDAFKIKNMTVNSIGNDLLLEGYL</sequence>
<keyword evidence="7" id="KW-0862">Zinc</keyword>
<name>A0A3B1D9R6_9ZZZZ</name>
<dbReference type="FunFam" id="3.40.140.10:FF:000025">
    <property type="entry name" value="Riboflavin biosynthesis protein RibD"/>
    <property type="match status" value="1"/>
</dbReference>
<proteinExistence type="predicted"/>
<dbReference type="InterPro" id="IPR024072">
    <property type="entry name" value="DHFR-like_dom_sf"/>
</dbReference>
<accession>A0A3B1D9R6</accession>
<dbReference type="NCBIfam" id="TIGR00326">
    <property type="entry name" value="eubact_ribD"/>
    <property type="match status" value="1"/>
</dbReference>
<evidence type="ECO:0000256" key="6">
    <source>
        <dbReference type="ARBA" id="ARBA00022801"/>
    </source>
</evidence>
<protein>
    <submittedName>
        <fullName evidence="12">Diaminohydroxyphosphoribosylaminopyrimidine deaminase / 5-amino-6-(5-phosphoribosylamino)uracil reductase</fullName>
        <ecNumber evidence="12">1.1.1.193</ecNumber>
        <ecNumber evidence="12">3.5.4.26</ecNumber>
    </submittedName>
</protein>
<dbReference type="PANTHER" id="PTHR38011">
    <property type="entry name" value="DIHYDROFOLATE REDUCTASE FAMILY PROTEIN (AFU_ORTHOLOGUE AFUA_8G06820)"/>
    <property type="match status" value="1"/>
</dbReference>
<dbReference type="EC" id="1.1.1.193" evidence="12"/>
<evidence type="ECO:0000256" key="2">
    <source>
        <dbReference type="ARBA" id="ARBA00004882"/>
    </source>
</evidence>
<dbReference type="PROSITE" id="PS51747">
    <property type="entry name" value="CYT_DCMP_DEAMINASES_2"/>
    <property type="match status" value="1"/>
</dbReference>
<dbReference type="InterPro" id="IPR050765">
    <property type="entry name" value="Riboflavin_Biosynth_HTPR"/>
</dbReference>
<dbReference type="GO" id="GO:0009231">
    <property type="term" value="P:riboflavin biosynthetic process"/>
    <property type="evidence" value="ECO:0007669"/>
    <property type="project" value="UniProtKB-UniPathway"/>
</dbReference>
<evidence type="ECO:0000256" key="1">
    <source>
        <dbReference type="ARBA" id="ARBA00001947"/>
    </source>
</evidence>
<comment type="pathway">
    <text evidence="3">Cofactor biosynthesis; riboflavin biosynthesis; 5-amino-6-(D-ribitylamino)uracil from GTP: step 3/4.</text>
</comment>
<keyword evidence="8" id="KW-0521">NADP</keyword>
<dbReference type="Pfam" id="PF01872">
    <property type="entry name" value="RibD_C"/>
    <property type="match status" value="1"/>
</dbReference>
<dbReference type="NCBIfam" id="TIGR00227">
    <property type="entry name" value="ribD_Cterm"/>
    <property type="match status" value="1"/>
</dbReference>
<evidence type="ECO:0000256" key="5">
    <source>
        <dbReference type="ARBA" id="ARBA00022723"/>
    </source>
</evidence>
<dbReference type="Pfam" id="PF00383">
    <property type="entry name" value="dCMP_cyt_deam_1"/>
    <property type="match status" value="1"/>
</dbReference>
<dbReference type="AlphaFoldDB" id="A0A3B1D9R6"/>
<dbReference type="InterPro" id="IPR016193">
    <property type="entry name" value="Cytidine_deaminase-like"/>
</dbReference>
<keyword evidence="4" id="KW-0686">Riboflavin biosynthesis</keyword>
<evidence type="ECO:0000256" key="10">
    <source>
        <dbReference type="ARBA" id="ARBA00023268"/>
    </source>
</evidence>
<dbReference type="UniPathway" id="UPA00275">
    <property type="reaction ID" value="UER00401"/>
</dbReference>
<dbReference type="GO" id="GO:0008270">
    <property type="term" value="F:zinc ion binding"/>
    <property type="evidence" value="ECO:0007669"/>
    <property type="project" value="InterPro"/>
</dbReference>
<dbReference type="InterPro" id="IPR011549">
    <property type="entry name" value="RibD_C"/>
</dbReference>
<evidence type="ECO:0000256" key="4">
    <source>
        <dbReference type="ARBA" id="ARBA00022619"/>
    </source>
</evidence>
<reference evidence="12" key="1">
    <citation type="submission" date="2018-06" db="EMBL/GenBank/DDBJ databases">
        <authorList>
            <person name="Zhirakovskaya E."/>
        </authorList>
    </citation>
    <scope>NUCLEOTIDE SEQUENCE</scope>
</reference>
<dbReference type="InterPro" id="IPR016192">
    <property type="entry name" value="APOBEC/CMP_deaminase_Zn-bd"/>
</dbReference>
<comment type="pathway">
    <text evidence="2">Cofactor biosynthesis; riboflavin biosynthesis; 5-amino-6-(D-ribitylamino)uracil from GTP: step 2/4.</text>
</comment>
<dbReference type="GO" id="GO:0008703">
    <property type="term" value="F:5-amino-6-(5-phosphoribosylamino)uracil reductase activity"/>
    <property type="evidence" value="ECO:0007669"/>
    <property type="project" value="UniProtKB-EC"/>
</dbReference>
<dbReference type="SUPFAM" id="SSF53927">
    <property type="entry name" value="Cytidine deaminase-like"/>
    <property type="match status" value="1"/>
</dbReference>
<dbReference type="SUPFAM" id="SSF53597">
    <property type="entry name" value="Dihydrofolate reductase-like"/>
    <property type="match status" value="1"/>
</dbReference>